<sequence length="52" mass="5785">MKWLVLVLGFIWYLSIEIHRGRSRNGKIDSVLPLSIIGIAGLIISIIIALVI</sequence>
<dbReference type="RefSeq" id="WP_237378557.1">
    <property type="nucleotide sequence ID" value="NZ_CP071793.1"/>
</dbReference>
<keyword evidence="1" id="KW-1133">Transmembrane helix</keyword>
<gene>
    <name evidence="2" type="ORF">J3U87_25275</name>
</gene>
<dbReference type="EMBL" id="CP071793">
    <property type="protein sequence ID" value="QTD48909.1"/>
    <property type="molecule type" value="Genomic_DNA"/>
</dbReference>
<dbReference type="KEGG" id="scor:J3U87_25275"/>
<evidence type="ECO:0000313" key="2">
    <source>
        <dbReference type="EMBL" id="QTD48909.1"/>
    </source>
</evidence>
<proteinExistence type="predicted"/>
<reference evidence="2" key="1">
    <citation type="submission" date="2021-03" db="EMBL/GenBank/DDBJ databases">
        <title>Acanthopleuribacteraceae sp. M133.</title>
        <authorList>
            <person name="Wang G."/>
        </authorList>
    </citation>
    <scope>NUCLEOTIDE SEQUENCE</scope>
    <source>
        <strain evidence="2">M133</strain>
    </source>
</reference>
<dbReference type="Proteomes" id="UP000663929">
    <property type="component" value="Chromosome"/>
</dbReference>
<evidence type="ECO:0000256" key="1">
    <source>
        <dbReference type="SAM" id="Phobius"/>
    </source>
</evidence>
<keyword evidence="1" id="KW-0472">Membrane</keyword>
<name>A0A8A4TFP8_SULCO</name>
<evidence type="ECO:0000313" key="3">
    <source>
        <dbReference type="Proteomes" id="UP000663929"/>
    </source>
</evidence>
<dbReference type="AlphaFoldDB" id="A0A8A4TFP8"/>
<keyword evidence="3" id="KW-1185">Reference proteome</keyword>
<protein>
    <submittedName>
        <fullName evidence="2">Uncharacterized protein</fullName>
    </submittedName>
</protein>
<accession>A0A8A4TFP8</accession>
<keyword evidence="1" id="KW-0812">Transmembrane</keyword>
<organism evidence="2 3">
    <name type="scientific">Sulfidibacter corallicola</name>
    <dbReference type="NCBI Taxonomy" id="2818388"/>
    <lineage>
        <taxon>Bacteria</taxon>
        <taxon>Pseudomonadati</taxon>
        <taxon>Acidobacteriota</taxon>
        <taxon>Holophagae</taxon>
        <taxon>Acanthopleuribacterales</taxon>
        <taxon>Acanthopleuribacteraceae</taxon>
        <taxon>Sulfidibacter</taxon>
    </lineage>
</organism>
<feature type="transmembrane region" description="Helical" evidence="1">
    <location>
        <begin position="30"/>
        <end position="51"/>
    </location>
</feature>